<organism evidence="2 3">
    <name type="scientific">Acorus calamus</name>
    <name type="common">Sweet flag</name>
    <dbReference type="NCBI Taxonomy" id="4465"/>
    <lineage>
        <taxon>Eukaryota</taxon>
        <taxon>Viridiplantae</taxon>
        <taxon>Streptophyta</taxon>
        <taxon>Embryophyta</taxon>
        <taxon>Tracheophyta</taxon>
        <taxon>Spermatophyta</taxon>
        <taxon>Magnoliopsida</taxon>
        <taxon>Liliopsida</taxon>
        <taxon>Acoraceae</taxon>
        <taxon>Acorus</taxon>
    </lineage>
</organism>
<dbReference type="Proteomes" id="UP001180020">
    <property type="component" value="Unassembled WGS sequence"/>
</dbReference>
<reference evidence="2" key="1">
    <citation type="journal article" date="2023" name="Nat. Commun.">
        <title>Diploid and tetraploid genomes of Acorus and the evolution of monocots.</title>
        <authorList>
            <person name="Ma L."/>
            <person name="Liu K.W."/>
            <person name="Li Z."/>
            <person name="Hsiao Y.Y."/>
            <person name="Qi Y."/>
            <person name="Fu T."/>
            <person name="Tang G.D."/>
            <person name="Zhang D."/>
            <person name="Sun W.H."/>
            <person name="Liu D.K."/>
            <person name="Li Y."/>
            <person name="Chen G.Z."/>
            <person name="Liu X.D."/>
            <person name="Liao X.Y."/>
            <person name="Jiang Y.T."/>
            <person name="Yu X."/>
            <person name="Hao Y."/>
            <person name="Huang J."/>
            <person name="Zhao X.W."/>
            <person name="Ke S."/>
            <person name="Chen Y.Y."/>
            <person name="Wu W.L."/>
            <person name="Hsu J.L."/>
            <person name="Lin Y.F."/>
            <person name="Huang M.D."/>
            <person name="Li C.Y."/>
            <person name="Huang L."/>
            <person name="Wang Z.W."/>
            <person name="Zhao X."/>
            <person name="Zhong W.Y."/>
            <person name="Peng D.H."/>
            <person name="Ahmad S."/>
            <person name="Lan S."/>
            <person name="Zhang J.S."/>
            <person name="Tsai W.C."/>
            <person name="Van de Peer Y."/>
            <person name="Liu Z.J."/>
        </authorList>
    </citation>
    <scope>NUCLEOTIDE SEQUENCE</scope>
    <source>
        <strain evidence="2">CP</strain>
    </source>
</reference>
<accession>A0AAV9C1Y5</accession>
<evidence type="ECO:0000313" key="2">
    <source>
        <dbReference type="EMBL" id="KAK1282666.1"/>
    </source>
</evidence>
<dbReference type="EMBL" id="JAUJYO010000022">
    <property type="protein sequence ID" value="KAK1282666.1"/>
    <property type="molecule type" value="Genomic_DNA"/>
</dbReference>
<gene>
    <name evidence="2" type="ORF">QJS10_CPB22g00019</name>
</gene>
<keyword evidence="3" id="KW-1185">Reference proteome</keyword>
<evidence type="ECO:0000313" key="3">
    <source>
        <dbReference type="Proteomes" id="UP001180020"/>
    </source>
</evidence>
<name>A0AAV9C1Y5_ACOCL</name>
<protein>
    <submittedName>
        <fullName evidence="2">Uncharacterized protein</fullName>
    </submittedName>
</protein>
<evidence type="ECO:0000256" key="1">
    <source>
        <dbReference type="SAM" id="MobiDB-lite"/>
    </source>
</evidence>
<dbReference type="AlphaFoldDB" id="A0AAV9C1Y5"/>
<reference evidence="2" key="2">
    <citation type="submission" date="2023-06" db="EMBL/GenBank/DDBJ databases">
        <authorList>
            <person name="Ma L."/>
            <person name="Liu K.-W."/>
            <person name="Li Z."/>
            <person name="Hsiao Y.-Y."/>
            <person name="Qi Y."/>
            <person name="Fu T."/>
            <person name="Tang G."/>
            <person name="Zhang D."/>
            <person name="Sun W.-H."/>
            <person name="Liu D.-K."/>
            <person name="Li Y."/>
            <person name="Chen G.-Z."/>
            <person name="Liu X.-D."/>
            <person name="Liao X.-Y."/>
            <person name="Jiang Y.-T."/>
            <person name="Yu X."/>
            <person name="Hao Y."/>
            <person name="Huang J."/>
            <person name="Zhao X.-W."/>
            <person name="Ke S."/>
            <person name="Chen Y.-Y."/>
            <person name="Wu W.-L."/>
            <person name="Hsu J.-L."/>
            <person name="Lin Y.-F."/>
            <person name="Huang M.-D."/>
            <person name="Li C.-Y."/>
            <person name="Huang L."/>
            <person name="Wang Z.-W."/>
            <person name="Zhao X."/>
            <person name="Zhong W.-Y."/>
            <person name="Peng D.-H."/>
            <person name="Ahmad S."/>
            <person name="Lan S."/>
            <person name="Zhang J.-S."/>
            <person name="Tsai W.-C."/>
            <person name="Van De Peer Y."/>
            <person name="Liu Z.-J."/>
        </authorList>
    </citation>
    <scope>NUCLEOTIDE SEQUENCE</scope>
    <source>
        <strain evidence="2">CP</strain>
        <tissue evidence="2">Leaves</tissue>
    </source>
</reference>
<proteinExistence type="predicted"/>
<comment type="caution">
    <text evidence="2">The sequence shown here is derived from an EMBL/GenBank/DDBJ whole genome shotgun (WGS) entry which is preliminary data.</text>
</comment>
<sequence>MRRRHPRRTVGLSDGQPTVGYGGRRVPVSEGDGVRVLEGDVGDDGEVELDWVAQANWNFWTLAEFMVMMGSFTLNTVKARTRITTATMAVAAVTQPQQRMRRRRRRRRRMMSWDLNLDDDGFSESSVGEMAIGLICSLFSPIISKYFLSDIS</sequence>
<feature type="region of interest" description="Disordered" evidence="1">
    <location>
        <begin position="1"/>
        <end position="25"/>
    </location>
</feature>